<evidence type="ECO:0000259" key="12">
    <source>
        <dbReference type="PROSITE" id="PS50011"/>
    </source>
</evidence>
<gene>
    <name evidence="14" type="primary">LOC116199472</name>
</gene>
<dbReference type="OrthoDB" id="4062651at2759"/>
<dbReference type="SMART" id="SM00220">
    <property type="entry name" value="S_TKc"/>
    <property type="match status" value="1"/>
</dbReference>
<organism evidence="13 14">
    <name type="scientific">Punica granatum</name>
    <name type="common">Pomegranate</name>
    <dbReference type="NCBI Taxonomy" id="22663"/>
    <lineage>
        <taxon>Eukaryota</taxon>
        <taxon>Viridiplantae</taxon>
        <taxon>Streptophyta</taxon>
        <taxon>Embryophyta</taxon>
        <taxon>Tracheophyta</taxon>
        <taxon>Spermatophyta</taxon>
        <taxon>Magnoliopsida</taxon>
        <taxon>eudicotyledons</taxon>
        <taxon>Gunneridae</taxon>
        <taxon>Pentapetalae</taxon>
        <taxon>rosids</taxon>
        <taxon>malvids</taxon>
        <taxon>Myrtales</taxon>
        <taxon>Lythraceae</taxon>
        <taxon>Punica</taxon>
    </lineage>
</organism>
<dbReference type="Pfam" id="PF07714">
    <property type="entry name" value="PK_Tyr_Ser-Thr"/>
    <property type="match status" value="1"/>
</dbReference>
<keyword evidence="4" id="KW-0597">Phosphoprotein</keyword>
<keyword evidence="13" id="KW-1185">Reference proteome</keyword>
<dbReference type="PROSITE" id="PS00107">
    <property type="entry name" value="PROTEIN_KINASE_ATP"/>
    <property type="match status" value="1"/>
</dbReference>
<feature type="compositionally biased region" description="Basic and acidic residues" evidence="11">
    <location>
        <begin position="629"/>
        <end position="659"/>
    </location>
</feature>
<dbReference type="InterPro" id="IPR050167">
    <property type="entry name" value="Ser_Thr_protein_kinase"/>
</dbReference>
<feature type="domain" description="Protein kinase" evidence="12">
    <location>
        <begin position="767"/>
        <end position="1034"/>
    </location>
</feature>
<keyword evidence="2" id="KW-0963">Cytoplasm</keyword>
<evidence type="ECO:0000256" key="8">
    <source>
        <dbReference type="ARBA" id="ARBA00022840"/>
    </source>
</evidence>
<dbReference type="InterPro" id="IPR011009">
    <property type="entry name" value="Kinase-like_dom_sf"/>
</dbReference>
<evidence type="ECO:0000256" key="5">
    <source>
        <dbReference type="ARBA" id="ARBA00022679"/>
    </source>
</evidence>
<feature type="region of interest" description="Disordered" evidence="11">
    <location>
        <begin position="629"/>
        <end position="671"/>
    </location>
</feature>
<dbReference type="InterPro" id="IPR000719">
    <property type="entry name" value="Prot_kinase_dom"/>
</dbReference>
<dbReference type="PANTHER" id="PTHR23257:SF703">
    <property type="entry name" value="KINASE SUPERFAMILY WITH OCTICOSAPEPTIDE_PHOX_BEM1P DOMAIN-CONTAINING PROTEIN"/>
    <property type="match status" value="1"/>
</dbReference>
<evidence type="ECO:0000256" key="4">
    <source>
        <dbReference type="ARBA" id="ARBA00022553"/>
    </source>
</evidence>
<dbReference type="GO" id="GO:0009734">
    <property type="term" value="P:auxin-activated signaling pathway"/>
    <property type="evidence" value="ECO:0007669"/>
    <property type="project" value="UniProtKB-KW"/>
</dbReference>
<feature type="region of interest" description="Disordered" evidence="11">
    <location>
        <begin position="695"/>
        <end position="743"/>
    </location>
</feature>
<evidence type="ECO:0000313" key="13">
    <source>
        <dbReference type="Proteomes" id="UP000515151"/>
    </source>
</evidence>
<dbReference type="Gene3D" id="3.30.200.20">
    <property type="entry name" value="Phosphorylase Kinase, domain 1"/>
    <property type="match status" value="1"/>
</dbReference>
<dbReference type="CDD" id="cd13999">
    <property type="entry name" value="STKc_MAP3K-like"/>
    <property type="match status" value="1"/>
</dbReference>
<dbReference type="PROSITE" id="PS50011">
    <property type="entry name" value="PROTEIN_KINASE_DOM"/>
    <property type="match status" value="1"/>
</dbReference>
<keyword evidence="3" id="KW-0723">Serine/threonine-protein kinase</keyword>
<reference evidence="14" key="2">
    <citation type="submission" date="2025-08" db="UniProtKB">
        <authorList>
            <consortium name="RefSeq"/>
        </authorList>
    </citation>
    <scope>IDENTIFICATION</scope>
    <source>
        <tissue evidence="14">Leaf</tissue>
    </source>
</reference>
<evidence type="ECO:0000256" key="9">
    <source>
        <dbReference type="ARBA" id="ARBA00023294"/>
    </source>
</evidence>
<evidence type="ECO:0000256" key="7">
    <source>
        <dbReference type="ARBA" id="ARBA00022777"/>
    </source>
</evidence>
<evidence type="ECO:0000256" key="10">
    <source>
        <dbReference type="PROSITE-ProRule" id="PRU10141"/>
    </source>
</evidence>
<dbReference type="Gene3D" id="1.10.510.10">
    <property type="entry name" value="Transferase(Phosphotransferase) domain 1"/>
    <property type="match status" value="1"/>
</dbReference>
<dbReference type="FunFam" id="3.30.200.20:FF:000081">
    <property type="entry name" value="Octicosapeptide/phox/Bem1p domain kinase superfamily protein"/>
    <property type="match status" value="1"/>
</dbReference>
<dbReference type="SUPFAM" id="SSF56112">
    <property type="entry name" value="Protein kinase-like (PK-like)"/>
    <property type="match status" value="1"/>
</dbReference>
<dbReference type="FunFam" id="1.10.510.10:FF:000142">
    <property type="entry name" value="Octicosapeptide/phox/Bem1p domain kinase superfamily protein"/>
    <property type="match status" value="1"/>
</dbReference>
<feature type="compositionally biased region" description="Polar residues" evidence="11">
    <location>
        <begin position="42"/>
        <end position="60"/>
    </location>
</feature>
<dbReference type="CDD" id="cd06410">
    <property type="entry name" value="PB1_UP2"/>
    <property type="match status" value="1"/>
</dbReference>
<dbReference type="GeneID" id="116199472"/>
<dbReference type="GO" id="GO:0005737">
    <property type="term" value="C:cytoplasm"/>
    <property type="evidence" value="ECO:0007669"/>
    <property type="project" value="UniProtKB-SubCell"/>
</dbReference>
<dbReference type="InterPro" id="IPR001245">
    <property type="entry name" value="Ser-Thr/Tyr_kinase_cat_dom"/>
</dbReference>
<feature type="region of interest" description="Disordered" evidence="11">
    <location>
        <begin position="524"/>
        <end position="549"/>
    </location>
</feature>
<keyword evidence="8 10" id="KW-0067">ATP-binding</keyword>
<evidence type="ECO:0000256" key="2">
    <source>
        <dbReference type="ARBA" id="ARBA00022490"/>
    </source>
</evidence>
<dbReference type="SUPFAM" id="SSF54277">
    <property type="entry name" value="CAD &amp; PB1 domains"/>
    <property type="match status" value="1"/>
</dbReference>
<dbReference type="Gene3D" id="3.10.20.90">
    <property type="entry name" value="Phosphatidylinositol 3-kinase Catalytic Subunit, Chain A, domain 1"/>
    <property type="match status" value="1"/>
</dbReference>
<keyword evidence="7" id="KW-0418">Kinase</keyword>
<dbReference type="PROSITE" id="PS00108">
    <property type="entry name" value="PROTEIN_KINASE_ST"/>
    <property type="match status" value="1"/>
</dbReference>
<feature type="compositionally biased region" description="Basic and acidic residues" evidence="11">
    <location>
        <begin position="695"/>
        <end position="722"/>
    </location>
</feature>
<feature type="compositionally biased region" description="Pro residues" evidence="11">
    <location>
        <begin position="24"/>
        <end position="34"/>
    </location>
</feature>
<dbReference type="InterPro" id="IPR000270">
    <property type="entry name" value="PB1_dom"/>
</dbReference>
<evidence type="ECO:0000256" key="1">
    <source>
        <dbReference type="ARBA" id="ARBA00004496"/>
    </source>
</evidence>
<keyword evidence="6 10" id="KW-0547">Nucleotide-binding</keyword>
<comment type="subcellular location">
    <subcellularLocation>
        <location evidence="1">Cytoplasm</location>
    </subcellularLocation>
</comment>
<dbReference type="Pfam" id="PF00564">
    <property type="entry name" value="PB1"/>
    <property type="match status" value="1"/>
</dbReference>
<dbReference type="PANTHER" id="PTHR23257">
    <property type="entry name" value="SERINE-THREONINE PROTEIN KINASE"/>
    <property type="match status" value="1"/>
</dbReference>
<dbReference type="FunFam" id="3.10.20.90:FF:000058">
    <property type="entry name" value="Octicosapeptide/phox/Bem1p domain kinase superfamily protein"/>
    <property type="match status" value="1"/>
</dbReference>
<dbReference type="InterPro" id="IPR008271">
    <property type="entry name" value="Ser/Thr_kinase_AS"/>
</dbReference>
<feature type="compositionally biased region" description="Polar residues" evidence="11">
    <location>
        <begin position="661"/>
        <end position="671"/>
    </location>
</feature>
<evidence type="ECO:0000313" key="14">
    <source>
        <dbReference type="RefSeq" id="XP_031385683.1"/>
    </source>
</evidence>
<dbReference type="Proteomes" id="UP000515151">
    <property type="component" value="Chromosome 3"/>
</dbReference>
<name>A0A6P8D2D6_PUNGR</name>
<dbReference type="GO" id="GO:0004674">
    <property type="term" value="F:protein serine/threonine kinase activity"/>
    <property type="evidence" value="ECO:0007669"/>
    <property type="project" value="UniProtKB-KW"/>
</dbReference>
<evidence type="ECO:0000256" key="11">
    <source>
        <dbReference type="SAM" id="MobiDB-lite"/>
    </source>
</evidence>
<dbReference type="GO" id="GO:0005524">
    <property type="term" value="F:ATP binding"/>
    <property type="evidence" value="ECO:0007669"/>
    <property type="project" value="UniProtKB-UniRule"/>
</dbReference>
<feature type="region of interest" description="Disordered" evidence="11">
    <location>
        <begin position="1"/>
        <end position="60"/>
    </location>
</feature>
<evidence type="ECO:0000256" key="6">
    <source>
        <dbReference type="ARBA" id="ARBA00022741"/>
    </source>
</evidence>
<dbReference type="RefSeq" id="XP_031385683.1">
    <property type="nucleotide sequence ID" value="XM_031529823.1"/>
</dbReference>
<dbReference type="PRINTS" id="PR00109">
    <property type="entry name" value="TYRKINASE"/>
</dbReference>
<protein>
    <submittedName>
        <fullName evidence="14">Uncharacterized protein LOC116199472</fullName>
    </submittedName>
</protein>
<feature type="binding site" evidence="10">
    <location>
        <position position="794"/>
    </location>
    <ligand>
        <name>ATP</name>
        <dbReference type="ChEBI" id="CHEBI:30616"/>
    </ligand>
</feature>
<proteinExistence type="predicted"/>
<dbReference type="SMART" id="SM00666">
    <property type="entry name" value="PB1"/>
    <property type="match status" value="1"/>
</dbReference>
<sequence>MCNRRVASPSESPLVELDQHQLHNPPPPPPPPPHQAVHLMDSPSTASNSAPGSVSPLSSNDETQRVKFLCSFSGSILPRPQDGKLRYVGGETRIVSVPRDITYEDLMNRMRELFEGAAVLKYQQPDEDLDALVSVVNDDDVTNMMEEYDKLGSGDGFTRLRIFLFSHPEQDGSLHYIDGDDRNSERRYVDALNNMNDASDFRKQQLLDSSMIGAVEDMHLTEQFFSPMSGDIGVPHINLHHLTIPRMGSGQLQMEPPWSPAYYSPRHHTPHELRPEFPPSPSSARYGMPFGGELSEEYPWQQQVSHEHHQQQQFPENVVWVPTNGTPSGDMGYPGNILHGPSDGNVCEHCRLSFDRPQPRMEMNAQCPECPSGRDSYLLMNANLKPLHVAHPREQKEPRVLYNEPHSQERGGPLAHQLNPHGEDARVHAVGAGTGRLNDYYVRDGPSMNFSVGHPSIVDGHHVSSNYVPNQVGPDQGTEVFHDPSVAGSPHIPLGYAYGVDSNVHMVPHGHHLHPQTMWRNAPNAVHGGSPNEVSHPAQPSNGTTGQGFVRATPDGSPRFCTGVDSQIPRVELPQKAFGFDGPGPTLAINKGGYFPEGQHSHAQDALQAPQGVASNGINVNEVVEMATKEQNEEGNETNKIEEPGDKIVDTEQKQKPRESLNANCSRENGSGRNIVINLSEVNVPVKAASLVGEGDLKDEAKSEGDDSKGQAKTSKEAETKGAEVSNTQGELEASSDDHVKNSKIEPTKAEAEAIARGLQTIRNDDLEEIRELGSGTYGAVYHGKWKGSDVAIKRIKASCFAGRPSERERLIADFWREALILSSLHHPNVVSFYGIVRDGPDGSLATVTEFMVNGSLKQFLQKKDRTIDRRKRLIIAMDAAFGMEYLHGRNIVHFDLKCENLLVNMRDPQRPVCKIGDLGLSKVKQHTLVSGGVRGTLPWMAPELLSGKSNMVTEKIDVYSFGIVMWELLTGEEPYADMHCASIIGGIVNNSLRPKIPLWCDPEWKSLMESSWAADPSERPSFSEISQKLRSMAAAINVK</sequence>
<reference evidence="13" key="1">
    <citation type="journal article" date="2020" name="Plant Biotechnol. J.">
        <title>The pomegranate (Punica granatum L.) draft genome dissects genetic divergence between soft- and hard-seeded cultivars.</title>
        <authorList>
            <person name="Luo X."/>
            <person name="Li H."/>
            <person name="Wu Z."/>
            <person name="Yao W."/>
            <person name="Zhao P."/>
            <person name="Cao D."/>
            <person name="Yu H."/>
            <person name="Li K."/>
            <person name="Poudel K."/>
            <person name="Zhao D."/>
            <person name="Zhang F."/>
            <person name="Xia X."/>
            <person name="Chen L."/>
            <person name="Wang Q."/>
            <person name="Jing D."/>
            <person name="Cao S."/>
        </authorList>
    </citation>
    <scope>NUCLEOTIDE SEQUENCE [LARGE SCALE GENOMIC DNA]</scope>
    <source>
        <strain evidence="13">cv. Tunisia</strain>
    </source>
</reference>
<dbReference type="InterPro" id="IPR017441">
    <property type="entry name" value="Protein_kinase_ATP_BS"/>
</dbReference>
<dbReference type="GO" id="GO:0010928">
    <property type="term" value="P:regulation of auxin mediated signaling pathway"/>
    <property type="evidence" value="ECO:0007669"/>
    <property type="project" value="UniProtKB-ARBA"/>
</dbReference>
<dbReference type="AlphaFoldDB" id="A0A6P8D2D6"/>
<accession>A0A6P8D2D6</accession>
<keyword evidence="9" id="KW-0927">Auxin signaling pathway</keyword>
<keyword evidence="5" id="KW-0808">Transferase</keyword>
<evidence type="ECO:0000256" key="3">
    <source>
        <dbReference type="ARBA" id="ARBA00022527"/>
    </source>
</evidence>